<keyword evidence="2" id="KW-0238">DNA-binding</keyword>
<keyword evidence="3" id="KW-0804">Transcription</keyword>
<feature type="region of interest" description="Disordered" evidence="4">
    <location>
        <begin position="102"/>
        <end position="132"/>
    </location>
</feature>
<dbReference type="Gene3D" id="1.10.10.10">
    <property type="entry name" value="Winged helix-like DNA-binding domain superfamily/Winged helix DNA-binding domain"/>
    <property type="match status" value="1"/>
</dbReference>
<dbReference type="SUPFAM" id="SSF46785">
    <property type="entry name" value="Winged helix' DNA-binding domain"/>
    <property type="match status" value="1"/>
</dbReference>
<dbReference type="InterPro" id="IPR036388">
    <property type="entry name" value="WH-like_DNA-bd_sf"/>
</dbReference>
<evidence type="ECO:0000256" key="4">
    <source>
        <dbReference type="SAM" id="MobiDB-lite"/>
    </source>
</evidence>
<dbReference type="InterPro" id="IPR036390">
    <property type="entry name" value="WH_DNA-bd_sf"/>
</dbReference>
<evidence type="ECO:0000259" key="5">
    <source>
        <dbReference type="PROSITE" id="PS50987"/>
    </source>
</evidence>
<dbReference type="SMART" id="SM00418">
    <property type="entry name" value="HTH_ARSR"/>
    <property type="match status" value="1"/>
</dbReference>
<comment type="caution">
    <text evidence="6">The sequence shown here is derived from an EMBL/GenBank/DDBJ whole genome shotgun (WGS) entry which is preliminary data.</text>
</comment>
<evidence type="ECO:0000256" key="2">
    <source>
        <dbReference type="ARBA" id="ARBA00023125"/>
    </source>
</evidence>
<dbReference type="PANTHER" id="PTHR33154">
    <property type="entry name" value="TRANSCRIPTIONAL REGULATOR, ARSR FAMILY"/>
    <property type="match status" value="1"/>
</dbReference>
<sequence>MSAYRDAGLGLLGDPMRRAIFETLARRPSSVGELAEQLPISRPAVSQHLKALKDGGLVVSHAEGTRRIYRLDPHGVAALRSWLDGVWEHALADFHKFAEQAVADEHTHQSAGGSHDHTDPGDRGQDHRQHRA</sequence>
<keyword evidence="7" id="KW-1185">Reference proteome</keyword>
<dbReference type="Pfam" id="PF12840">
    <property type="entry name" value="HTH_20"/>
    <property type="match status" value="1"/>
</dbReference>
<dbReference type="RefSeq" id="WP_165825521.1">
    <property type="nucleotide sequence ID" value="NZ_QEKW01000001.1"/>
</dbReference>
<dbReference type="AlphaFoldDB" id="A0A2U1FRG7"/>
<dbReference type="InterPro" id="IPR001845">
    <property type="entry name" value="HTH_ArsR_DNA-bd_dom"/>
</dbReference>
<feature type="domain" description="HTH arsR-type" evidence="5">
    <location>
        <begin position="1"/>
        <end position="90"/>
    </location>
</feature>
<keyword evidence="1" id="KW-0805">Transcription regulation</keyword>
<dbReference type="PANTHER" id="PTHR33154:SF33">
    <property type="entry name" value="TRANSCRIPTIONAL REPRESSOR SDPR"/>
    <property type="match status" value="1"/>
</dbReference>
<evidence type="ECO:0000256" key="3">
    <source>
        <dbReference type="ARBA" id="ARBA00023163"/>
    </source>
</evidence>
<dbReference type="Proteomes" id="UP000245639">
    <property type="component" value="Unassembled WGS sequence"/>
</dbReference>
<gene>
    <name evidence="6" type="ORF">C8D89_101636</name>
</gene>
<dbReference type="InterPro" id="IPR011991">
    <property type="entry name" value="ArsR-like_HTH"/>
</dbReference>
<accession>A0A2U1FRG7</accession>
<dbReference type="GO" id="GO:0003700">
    <property type="term" value="F:DNA-binding transcription factor activity"/>
    <property type="evidence" value="ECO:0007669"/>
    <property type="project" value="InterPro"/>
</dbReference>
<organism evidence="6 7">
    <name type="scientific">Actinomycetospora cinnamomea</name>
    <dbReference type="NCBI Taxonomy" id="663609"/>
    <lineage>
        <taxon>Bacteria</taxon>
        <taxon>Bacillati</taxon>
        <taxon>Actinomycetota</taxon>
        <taxon>Actinomycetes</taxon>
        <taxon>Pseudonocardiales</taxon>
        <taxon>Pseudonocardiaceae</taxon>
        <taxon>Actinomycetospora</taxon>
    </lineage>
</organism>
<evidence type="ECO:0000313" key="6">
    <source>
        <dbReference type="EMBL" id="PVZ14768.1"/>
    </source>
</evidence>
<protein>
    <submittedName>
        <fullName evidence="6">ArsR family transcriptional regulator</fullName>
    </submittedName>
</protein>
<dbReference type="PRINTS" id="PR00778">
    <property type="entry name" value="HTHARSR"/>
</dbReference>
<dbReference type="InterPro" id="IPR051081">
    <property type="entry name" value="HTH_MetalResp_TranReg"/>
</dbReference>
<proteinExistence type="predicted"/>
<evidence type="ECO:0000313" key="7">
    <source>
        <dbReference type="Proteomes" id="UP000245639"/>
    </source>
</evidence>
<dbReference type="EMBL" id="QEKW01000001">
    <property type="protein sequence ID" value="PVZ14768.1"/>
    <property type="molecule type" value="Genomic_DNA"/>
</dbReference>
<dbReference type="NCBIfam" id="NF033788">
    <property type="entry name" value="HTH_metalloreg"/>
    <property type="match status" value="1"/>
</dbReference>
<reference evidence="6 7" key="1">
    <citation type="submission" date="2018-04" db="EMBL/GenBank/DDBJ databases">
        <title>Genomic Encyclopedia of Type Strains, Phase IV (KMG-IV): sequencing the most valuable type-strain genomes for metagenomic binning, comparative biology and taxonomic classification.</title>
        <authorList>
            <person name="Goeker M."/>
        </authorList>
    </citation>
    <scope>NUCLEOTIDE SEQUENCE [LARGE SCALE GENOMIC DNA]</scope>
    <source>
        <strain evidence="6 7">DSM 45771</strain>
    </source>
</reference>
<evidence type="ECO:0000256" key="1">
    <source>
        <dbReference type="ARBA" id="ARBA00023015"/>
    </source>
</evidence>
<name>A0A2U1FRG7_9PSEU</name>
<dbReference type="CDD" id="cd00090">
    <property type="entry name" value="HTH_ARSR"/>
    <property type="match status" value="1"/>
</dbReference>
<dbReference type="GO" id="GO:0003677">
    <property type="term" value="F:DNA binding"/>
    <property type="evidence" value="ECO:0007669"/>
    <property type="project" value="UniProtKB-KW"/>
</dbReference>
<dbReference type="PROSITE" id="PS50987">
    <property type="entry name" value="HTH_ARSR_2"/>
    <property type="match status" value="1"/>
</dbReference>